<feature type="region of interest" description="Disordered" evidence="1">
    <location>
        <begin position="74"/>
        <end position="104"/>
    </location>
</feature>
<sequence>MCPWMYEKNVDAGGLPRVLRDLADALEGAGDRRAGGDFAGVQPFCGQGSAQRLELVAEAREDGGFAVRITAGQARTQGKNPVPAGSQMAARAPGKAASPRPGEAQALAREKYRQLKKALQADFSALSRAVEAGAVPQRDTLESFLALAEGMAALPQPVKDAHGPEAGELARGNTAFLEDAQSLRRAFDARDVSACAQVLARLARRRSACHAQYR</sequence>
<dbReference type="Proteomes" id="UP000198324">
    <property type="component" value="Unassembled WGS sequence"/>
</dbReference>
<organism evidence="2 3">
    <name type="scientific">Humidesulfovibrio mexicanus</name>
    <dbReference type="NCBI Taxonomy" id="147047"/>
    <lineage>
        <taxon>Bacteria</taxon>
        <taxon>Pseudomonadati</taxon>
        <taxon>Thermodesulfobacteriota</taxon>
        <taxon>Desulfovibrionia</taxon>
        <taxon>Desulfovibrionales</taxon>
        <taxon>Desulfovibrionaceae</taxon>
        <taxon>Humidesulfovibrio</taxon>
    </lineage>
</organism>
<dbReference type="AlphaFoldDB" id="A0A239A2Q8"/>
<accession>A0A239A2Q8</accession>
<proteinExistence type="predicted"/>
<name>A0A239A2Q8_9BACT</name>
<evidence type="ECO:0000256" key="1">
    <source>
        <dbReference type="SAM" id="MobiDB-lite"/>
    </source>
</evidence>
<dbReference type="InterPro" id="IPR027588">
    <property type="entry name" value="XXXCH_dom_fam"/>
</dbReference>
<dbReference type="RefSeq" id="WP_089273877.1">
    <property type="nucleotide sequence ID" value="NZ_FZOC01000003.1"/>
</dbReference>
<reference evidence="2 3" key="1">
    <citation type="submission" date="2017-06" db="EMBL/GenBank/DDBJ databases">
        <authorList>
            <person name="Kim H.J."/>
            <person name="Triplett B.A."/>
        </authorList>
    </citation>
    <scope>NUCLEOTIDE SEQUENCE [LARGE SCALE GENOMIC DNA]</scope>
    <source>
        <strain evidence="2 3">DSM 13116</strain>
    </source>
</reference>
<dbReference type="NCBIfam" id="TIGR04358">
    <property type="entry name" value="XXXCH_domain"/>
    <property type="match status" value="1"/>
</dbReference>
<protein>
    <submittedName>
        <fullName evidence="2">XXXCH domain-containing protein</fullName>
    </submittedName>
</protein>
<dbReference type="EMBL" id="FZOC01000003">
    <property type="protein sequence ID" value="SNR89936.1"/>
    <property type="molecule type" value="Genomic_DNA"/>
</dbReference>
<evidence type="ECO:0000313" key="3">
    <source>
        <dbReference type="Proteomes" id="UP000198324"/>
    </source>
</evidence>
<evidence type="ECO:0000313" key="2">
    <source>
        <dbReference type="EMBL" id="SNR89936.1"/>
    </source>
</evidence>
<keyword evidence="3" id="KW-1185">Reference proteome</keyword>
<gene>
    <name evidence="2" type="ORF">SAMN04488503_1792</name>
</gene>